<accession>A0A6M3JVV3</accession>
<dbReference type="GO" id="GO:0016829">
    <property type="term" value="F:lyase activity"/>
    <property type="evidence" value="ECO:0007669"/>
    <property type="project" value="UniProtKB-KW"/>
</dbReference>
<keyword evidence="1" id="KW-0456">Lyase</keyword>
<dbReference type="Gene3D" id="2.160.20.10">
    <property type="entry name" value="Single-stranded right-handed beta-helix, Pectin lyase-like"/>
    <property type="match status" value="1"/>
</dbReference>
<dbReference type="AlphaFoldDB" id="A0A6M3JVV3"/>
<reference evidence="1" key="1">
    <citation type="submission" date="2020-03" db="EMBL/GenBank/DDBJ databases">
        <title>The deep terrestrial virosphere.</title>
        <authorList>
            <person name="Holmfeldt K."/>
            <person name="Nilsson E."/>
            <person name="Simone D."/>
            <person name="Lopez-Fernandez M."/>
            <person name="Wu X."/>
            <person name="de Brujin I."/>
            <person name="Lundin D."/>
            <person name="Andersson A."/>
            <person name="Bertilsson S."/>
            <person name="Dopson M."/>
        </authorList>
    </citation>
    <scope>NUCLEOTIDE SEQUENCE</scope>
    <source>
        <strain evidence="1">MM415A02620</strain>
    </source>
</reference>
<dbReference type="SUPFAM" id="SSF51126">
    <property type="entry name" value="Pectin lyase-like"/>
    <property type="match status" value="1"/>
</dbReference>
<dbReference type="InterPro" id="IPR011050">
    <property type="entry name" value="Pectin_lyase_fold/virulence"/>
</dbReference>
<dbReference type="EMBL" id="MT141975">
    <property type="protein sequence ID" value="QJA72747.1"/>
    <property type="molecule type" value="Genomic_DNA"/>
</dbReference>
<name>A0A6M3JVV3_9ZZZZ</name>
<evidence type="ECO:0000313" key="1">
    <source>
        <dbReference type="EMBL" id="QJA72747.1"/>
    </source>
</evidence>
<proteinExistence type="predicted"/>
<dbReference type="InterPro" id="IPR012334">
    <property type="entry name" value="Pectin_lyas_fold"/>
</dbReference>
<protein>
    <submittedName>
        <fullName evidence="1">Putative pectate lyase</fullName>
    </submittedName>
</protein>
<organism evidence="1">
    <name type="scientific">viral metagenome</name>
    <dbReference type="NCBI Taxonomy" id="1070528"/>
    <lineage>
        <taxon>unclassified sequences</taxon>
        <taxon>metagenomes</taxon>
        <taxon>organismal metagenomes</taxon>
    </lineage>
</organism>
<gene>
    <name evidence="1" type="ORF">MM415A02620_0003</name>
</gene>
<sequence>MTVVLPKKVTELDEDLTPSLDDLLFVTNDPDGAPVSKKVSIGNLIKTMGWVDVRKHGAVGDGVTDDTAAIQAAIDSGANGTIIGFPGNNSTYAIGTGGTGLVLPTDKRIWLRGAGWRGCTLKALANCTMISLPSSAGQNFIEISGFVLNGNNNVGTIIDINGNSFTNTHDVRFANMTTGVDLTDTGANFTKIWNNTFSTLTNGILFDNACNATRILNNDFFGAMAYGIKSNATFVGDDILIQGNTFGCSSPTNNILLQTTSGFQGIMAKIINNRFDNANSNSDVNIGRYMSGIVENNSFASASPSHIICDGYEVTIGKNYHATSTGPAISLTSNSNRCVVYKSRFGTGGEVCSSKYSDVGTANIFDLNSGYGISSAIATGATIAHGLGVAPDIIHITAAESGPTDIYASADATNITVNFGGGGNKIFYWFAGVKP</sequence>